<sequence length="2007" mass="223863">MATIRLGTAVNIRLFLSLSAALNTGDSKLTQLIDNEALEDEFGRFRVWSGNLGALQKGHSALDYRLRDSPLLSNNALKLLKELEENLSEAIAVVSGSRLPYEQQPKPEETEEGDDDDDDDDGFFSEDEDDGSETGAPKTELEQRFREVIDIIDNLYKLSVRIRTPTIRSRSLKASSYRPKDPETGVDILDQYATFDLQYTRELVTFLRAPHTNDVKDDDPIIERLAKAITLRRRQFKYWKRHRDKLGVSTVLEEGLPDSHPLIERPDAPHRHDTLEIQLGNPIVAALKDAASEQTGKTMLSGTEATRHHQSLDDVVDSRSVTSYATTVRDLTGRGIDLPPPPKTADGDKDFECPYCFIICPARYGKGRAWKTHILQDLQPYVCTYTDCESSEQLFRSRREWSDHEASHRKAWRCPEHPTAVYRSKSGLEDHLRRKHSDSFPETQLNSIINVGETSTVDTREKCPICFVEVDMEAGFHLQNHVANHLERLAAFALPRNVNDDLDGASSVASRGRSASTGSQNLSDVSFHSDIGYVEEEETPADIAKPDSTSLYTSQEQASGSSDIPSAQGILSAEMLGHLPDSSQKRLDILFPSQMVADDNFDERIFDDAAEVVDHLAELQVFRAYLLSLPGSQSVRFLRRFGWWRGYTNFEDEASALRAMEVFDRIRFPDVTASQGVENKATLKFSFPTLGKSEKDILAPTRQSTGDPSDSSESTASFSYDGSQDESGQSPLLSLSKIPTLSSLYKSRKLLQRDQSYAPNDAFNQIISFSYYDITRLKVDAIVNSANGAMKITRVSETLNNRIHKQAGPGLQRECKAAGKVKTGQVRITSGCDLPSTYVIHAARPQYSGSKGTKKFSILTECYRNALKTAMNHGIKTIAFPCLAAGGCGFPSRRAARIALQEVREFLDVHKGYTFERIIFCVYSGIDEKAYKDLLPVFFPPTHGDLENATPFEPFRDRDSVAIQLQEAYNQIEVVYQELVDFSEDIYDFPHSVLSELASISSPFNSLKTLFFGDREIKNLNGLTVSDVDLICSVMQSMSGGVMELIEQSKYARDSAVPTHKSIWDDYNIHMKSSKGMDLLALLELCQDFVQSLDDILVRDGIEPYEMSTMRVRLGSYRLKQTGEGLKGVQDHFDEVMYTREFQRGATPSHRSDIIKVHSIPSIARLYQLGDLEYKPTFAIASTDFNHIVCLWRDDITRLETDVIVNSTDPRFSSMGTLDRTIFQKGGPAMQQACNELGACNEGDFEVTPGFLLPAKHVIHAIPPETYRTNTKDVLRKLYRGILYTAGALKASSIAIPTIGTGMLNYPRRDCAALALEEVKRFLERAKPDNSIEKIVFCVFGSNDEVIYKTLLPVYFPPVDLNMNKALPASTNKSSLSMSSLSINSKGESPVNESTPPPRHTLFGSIGEAFRNVRFGKQSVKERSRTLNPTEEHALIKFEDHCHDCNTCNNIAKLYAEGRSLCLDGYTIAQSVLQYLYMETDRSVYSTNLEEDERVKVEIPPQFRYSWNLLVTVEKSYRDNDRNKPFASPNQPYMPEIEQGERSEDIPPGVTIHSAEVTVPVQMKPEMATAFLFRWSKENDTWEPLNPNECRIHIHPGKVELYATDQQSQARQPLLYFDLTPSISIQLSDADVVVDGAWKERLMLRCSNPTECQSLVDKLKQSSISQILEQDQETILDVPSVPLDDPSTPTATARPVSTLTQQINDMKASSQQSADSYSMLNLLAKRVLAYLRVASTLSGVHEHVIADDLGADPVNVVRAVADLKALSLIHNPSDEHIWAAVSTESLDIDSVPALREQRPPLASPPPRSSTIDSEPSIASPTTQQRSATHEPRSTTPITGPNLDLSIAGLSSVNIDDFFTYLDLAVPPTNPSSQHPQNPHPSLTRSMSLPASPNADVDADPTPTHAPQDDDDAAATQIHHPRPGTPDHGQPAPIPPGVRWTKIDRRLVNPEALEEAAEKFEEWEHCVVVFRVLSRDEVRGFAERTREIRRAGGARGGGLEGGGRRMGR</sequence>
<dbReference type="SUPFAM" id="SSF52949">
    <property type="entry name" value="Macro domain-like"/>
    <property type="match status" value="2"/>
</dbReference>
<dbReference type="SMART" id="SM00506">
    <property type="entry name" value="A1pp"/>
    <property type="match status" value="2"/>
</dbReference>
<feature type="region of interest" description="Disordered" evidence="1">
    <location>
        <begin position="1370"/>
        <end position="1398"/>
    </location>
</feature>
<dbReference type="OrthoDB" id="6133115at2759"/>
<feature type="region of interest" description="Disordered" evidence="1">
    <location>
        <begin position="696"/>
        <end position="733"/>
    </location>
</feature>
<proteinExistence type="predicted"/>
<evidence type="ECO:0000313" key="5">
    <source>
        <dbReference type="Proteomes" id="UP000799757"/>
    </source>
</evidence>
<feature type="compositionally biased region" description="Polar residues" evidence="1">
    <location>
        <begin position="547"/>
        <end position="564"/>
    </location>
</feature>
<evidence type="ECO:0000256" key="2">
    <source>
        <dbReference type="SAM" id="SignalP"/>
    </source>
</evidence>
<dbReference type="PANTHER" id="PTHR11106:SF27">
    <property type="entry name" value="MACRO DOMAIN-CONTAINING PROTEIN"/>
    <property type="match status" value="1"/>
</dbReference>
<dbReference type="Pfam" id="PF01661">
    <property type="entry name" value="Macro"/>
    <property type="match status" value="2"/>
</dbReference>
<feature type="compositionally biased region" description="Low complexity" evidence="1">
    <location>
        <begin position="504"/>
        <end position="519"/>
    </location>
</feature>
<name>A0A6A6WSF3_9PLEO</name>
<evidence type="ECO:0000259" key="3">
    <source>
        <dbReference type="PROSITE" id="PS51154"/>
    </source>
</evidence>
<dbReference type="InterPro" id="IPR058925">
    <property type="entry name" value="zf-C2H2_AcuF"/>
</dbReference>
<dbReference type="Proteomes" id="UP000799757">
    <property type="component" value="Unassembled WGS sequence"/>
</dbReference>
<feature type="domain" description="Macro" evidence="3">
    <location>
        <begin position="1176"/>
        <end position="1356"/>
    </location>
</feature>
<reference evidence="4" key="1">
    <citation type="journal article" date="2020" name="Stud. Mycol.">
        <title>101 Dothideomycetes genomes: a test case for predicting lifestyles and emergence of pathogens.</title>
        <authorList>
            <person name="Haridas S."/>
            <person name="Albert R."/>
            <person name="Binder M."/>
            <person name="Bloem J."/>
            <person name="Labutti K."/>
            <person name="Salamov A."/>
            <person name="Andreopoulos B."/>
            <person name="Baker S."/>
            <person name="Barry K."/>
            <person name="Bills G."/>
            <person name="Bluhm B."/>
            <person name="Cannon C."/>
            <person name="Castanera R."/>
            <person name="Culley D."/>
            <person name="Daum C."/>
            <person name="Ezra D."/>
            <person name="Gonzalez J."/>
            <person name="Henrissat B."/>
            <person name="Kuo A."/>
            <person name="Liang C."/>
            <person name="Lipzen A."/>
            <person name="Lutzoni F."/>
            <person name="Magnuson J."/>
            <person name="Mondo S."/>
            <person name="Nolan M."/>
            <person name="Ohm R."/>
            <person name="Pangilinan J."/>
            <person name="Park H.-J."/>
            <person name="Ramirez L."/>
            <person name="Alfaro M."/>
            <person name="Sun H."/>
            <person name="Tritt A."/>
            <person name="Yoshinaga Y."/>
            <person name="Zwiers L.-H."/>
            <person name="Turgeon B."/>
            <person name="Goodwin S."/>
            <person name="Spatafora J."/>
            <person name="Crous P."/>
            <person name="Grigoriev I."/>
        </authorList>
    </citation>
    <scope>NUCLEOTIDE SEQUENCE</scope>
    <source>
        <strain evidence="4">CBS 109.77</strain>
    </source>
</reference>
<feature type="compositionally biased region" description="Low complexity" evidence="1">
    <location>
        <begin position="1870"/>
        <end position="1881"/>
    </location>
</feature>
<feature type="compositionally biased region" description="Polar residues" evidence="1">
    <location>
        <begin position="1810"/>
        <end position="1826"/>
    </location>
</feature>
<feature type="signal peptide" evidence="2">
    <location>
        <begin position="1"/>
        <end position="21"/>
    </location>
</feature>
<dbReference type="EMBL" id="MU002365">
    <property type="protein sequence ID" value="KAF2787070.1"/>
    <property type="molecule type" value="Genomic_DNA"/>
</dbReference>
<feature type="region of interest" description="Disordered" evidence="1">
    <location>
        <begin position="538"/>
        <end position="564"/>
    </location>
</feature>
<feature type="compositionally biased region" description="Acidic residues" evidence="1">
    <location>
        <begin position="109"/>
        <end position="132"/>
    </location>
</feature>
<organism evidence="4 5">
    <name type="scientific">Melanomma pulvis-pyrius CBS 109.77</name>
    <dbReference type="NCBI Taxonomy" id="1314802"/>
    <lineage>
        <taxon>Eukaryota</taxon>
        <taxon>Fungi</taxon>
        <taxon>Dikarya</taxon>
        <taxon>Ascomycota</taxon>
        <taxon>Pezizomycotina</taxon>
        <taxon>Dothideomycetes</taxon>
        <taxon>Pleosporomycetidae</taxon>
        <taxon>Pleosporales</taxon>
        <taxon>Melanommataceae</taxon>
        <taxon>Melanomma</taxon>
    </lineage>
</organism>
<dbReference type="InterPro" id="IPR043472">
    <property type="entry name" value="Macro_dom-like"/>
</dbReference>
<dbReference type="Gene3D" id="3.40.220.10">
    <property type="entry name" value="Leucine Aminopeptidase, subunit E, domain 1"/>
    <property type="match status" value="2"/>
</dbReference>
<feature type="compositionally biased region" description="Low complexity" evidence="1">
    <location>
        <begin position="1370"/>
        <end position="1386"/>
    </location>
</feature>
<protein>
    <recommendedName>
        <fullName evidence="3">Macro domain-containing protein</fullName>
    </recommendedName>
</protein>
<feature type="region of interest" description="Disordered" evidence="1">
    <location>
        <begin position="504"/>
        <end position="523"/>
    </location>
</feature>
<feature type="domain" description="Macro" evidence="3">
    <location>
        <begin position="754"/>
        <end position="939"/>
    </location>
</feature>
<dbReference type="PANTHER" id="PTHR11106">
    <property type="entry name" value="GANGLIOSIDE INDUCED DIFFERENTIATION ASSOCIATED PROTEIN 2-RELATED"/>
    <property type="match status" value="1"/>
</dbReference>
<evidence type="ECO:0000313" key="4">
    <source>
        <dbReference type="EMBL" id="KAF2787070.1"/>
    </source>
</evidence>
<keyword evidence="2" id="KW-0732">Signal</keyword>
<dbReference type="PROSITE" id="PS51154">
    <property type="entry name" value="MACRO"/>
    <property type="match status" value="2"/>
</dbReference>
<accession>A0A6A6WSF3</accession>
<feature type="region of interest" description="Disordered" evidence="1">
    <location>
        <begin position="96"/>
        <end position="140"/>
    </location>
</feature>
<dbReference type="InterPro" id="IPR058348">
    <property type="entry name" value="DUF8035"/>
</dbReference>
<feature type="chain" id="PRO_5025681960" description="Macro domain-containing protein" evidence="2">
    <location>
        <begin position="22"/>
        <end position="2007"/>
    </location>
</feature>
<keyword evidence="5" id="KW-1185">Reference proteome</keyword>
<feature type="compositionally biased region" description="Polar residues" evidence="1">
    <location>
        <begin position="701"/>
        <end position="733"/>
    </location>
</feature>
<dbReference type="InterPro" id="IPR002589">
    <property type="entry name" value="Macro_dom"/>
</dbReference>
<dbReference type="Pfam" id="PF26118">
    <property type="entry name" value="DUF8035"/>
    <property type="match status" value="1"/>
</dbReference>
<dbReference type="Pfam" id="PF26082">
    <property type="entry name" value="zf-C2H2_AcuF"/>
    <property type="match status" value="1"/>
</dbReference>
<evidence type="ECO:0000256" key="1">
    <source>
        <dbReference type="SAM" id="MobiDB-lite"/>
    </source>
</evidence>
<gene>
    <name evidence="4" type="ORF">K505DRAFT_379832</name>
</gene>
<dbReference type="InterPro" id="IPR056223">
    <property type="entry name" value="PH_24"/>
</dbReference>
<feature type="region of interest" description="Disordered" evidence="1">
    <location>
        <begin position="1868"/>
        <end position="1937"/>
    </location>
</feature>
<dbReference type="Pfam" id="PF24345">
    <property type="entry name" value="PH_24"/>
    <property type="match status" value="1"/>
</dbReference>
<feature type="region of interest" description="Disordered" evidence="1">
    <location>
        <begin position="1792"/>
        <end position="1840"/>
    </location>
</feature>